<keyword evidence="2 7" id="KW-0812">Transmembrane</keyword>
<protein>
    <recommendedName>
        <fullName evidence="8">FAD-binding FR-type domain-containing protein</fullName>
    </recommendedName>
</protein>
<comment type="subcellular location">
    <subcellularLocation>
        <location evidence="1">Membrane</location>
        <topology evidence="1">Multi-pass membrane protein</topology>
    </subcellularLocation>
</comment>
<feature type="transmembrane region" description="Helical" evidence="7">
    <location>
        <begin position="600"/>
        <end position="619"/>
    </location>
</feature>
<keyword evidence="10" id="KW-1185">Reference proteome</keyword>
<dbReference type="PROSITE" id="PS51384">
    <property type="entry name" value="FAD_FR"/>
    <property type="match status" value="1"/>
</dbReference>
<feature type="transmembrane region" description="Helical" evidence="7">
    <location>
        <begin position="36"/>
        <end position="58"/>
    </location>
</feature>
<feature type="transmembrane region" description="Helical" evidence="7">
    <location>
        <begin position="562"/>
        <end position="580"/>
    </location>
</feature>
<evidence type="ECO:0000256" key="1">
    <source>
        <dbReference type="ARBA" id="ARBA00004141"/>
    </source>
</evidence>
<dbReference type="InterPro" id="IPR017938">
    <property type="entry name" value="Riboflavin_synthase-like_b-brl"/>
</dbReference>
<keyword evidence="3 7" id="KW-1133">Transmembrane helix</keyword>
<evidence type="ECO:0000313" key="9">
    <source>
        <dbReference type="EMBL" id="KAL3659315.1"/>
    </source>
</evidence>
<dbReference type="Gene3D" id="2.40.30.10">
    <property type="entry name" value="Translation factors"/>
    <property type="match status" value="1"/>
</dbReference>
<feature type="domain" description="FAD-binding FR-type" evidence="8">
    <location>
        <begin position="315"/>
        <end position="430"/>
    </location>
</feature>
<name>A0ABD3EZM7_9STRA</name>
<dbReference type="SFLD" id="SFLDS00052">
    <property type="entry name" value="Ferric_Reductase_Domain"/>
    <property type="match status" value="1"/>
</dbReference>
<comment type="caution">
    <text evidence="9">The sequence shown here is derived from an EMBL/GenBank/DDBJ whole genome shotgun (WGS) entry which is preliminary data.</text>
</comment>
<dbReference type="EMBL" id="JBIMZQ010000047">
    <property type="protein sequence ID" value="KAL3659315.1"/>
    <property type="molecule type" value="Genomic_DNA"/>
</dbReference>
<dbReference type="PANTHER" id="PTHR11972">
    <property type="entry name" value="NADPH OXIDASE"/>
    <property type="match status" value="1"/>
</dbReference>
<dbReference type="InterPro" id="IPR050369">
    <property type="entry name" value="RBOH/FRE"/>
</dbReference>
<dbReference type="GO" id="GO:0016020">
    <property type="term" value="C:membrane"/>
    <property type="evidence" value="ECO:0007669"/>
    <property type="project" value="UniProtKB-SubCell"/>
</dbReference>
<feature type="transmembrane region" description="Helical" evidence="7">
    <location>
        <begin position="307"/>
        <end position="324"/>
    </location>
</feature>
<evidence type="ECO:0000256" key="3">
    <source>
        <dbReference type="ARBA" id="ARBA00022989"/>
    </source>
</evidence>
<dbReference type="InterPro" id="IPR013130">
    <property type="entry name" value="Fe3_Rdtase_TM_dom"/>
</dbReference>
<organism evidence="9 10">
    <name type="scientific">Phytophthora oleae</name>
    <dbReference type="NCBI Taxonomy" id="2107226"/>
    <lineage>
        <taxon>Eukaryota</taxon>
        <taxon>Sar</taxon>
        <taxon>Stramenopiles</taxon>
        <taxon>Oomycota</taxon>
        <taxon>Peronosporomycetes</taxon>
        <taxon>Peronosporales</taxon>
        <taxon>Peronosporaceae</taxon>
        <taxon>Phytophthora</taxon>
    </lineage>
</organism>
<gene>
    <name evidence="9" type="ORF">V7S43_015586</name>
</gene>
<evidence type="ECO:0000259" key="8">
    <source>
        <dbReference type="PROSITE" id="PS51384"/>
    </source>
</evidence>
<feature type="transmembrane region" description="Helical" evidence="7">
    <location>
        <begin position="253"/>
        <end position="277"/>
    </location>
</feature>
<feature type="transmembrane region" description="Helical" evidence="7">
    <location>
        <begin position="121"/>
        <end position="145"/>
    </location>
</feature>
<evidence type="ECO:0000256" key="5">
    <source>
        <dbReference type="ARBA" id="ARBA00023136"/>
    </source>
</evidence>
<dbReference type="SFLD" id="SFLDG01168">
    <property type="entry name" value="Ferric_reductase_subgroup_(FRE"/>
    <property type="match status" value="1"/>
</dbReference>
<keyword evidence="4" id="KW-0560">Oxidoreductase</keyword>
<evidence type="ECO:0000256" key="6">
    <source>
        <dbReference type="SAM" id="MobiDB-lite"/>
    </source>
</evidence>
<dbReference type="SUPFAM" id="SSF52343">
    <property type="entry name" value="Ferredoxin reductase-like, C-terminal NADP-linked domain"/>
    <property type="match status" value="1"/>
</dbReference>
<dbReference type="Proteomes" id="UP001632037">
    <property type="component" value="Unassembled WGS sequence"/>
</dbReference>
<dbReference type="CDD" id="cd06186">
    <property type="entry name" value="NOX_Duox_like_FAD_NADP"/>
    <property type="match status" value="1"/>
</dbReference>
<evidence type="ECO:0000256" key="2">
    <source>
        <dbReference type="ARBA" id="ARBA00022692"/>
    </source>
</evidence>
<sequence>MSTWYGEPEMEPSLSRPKHLPSSSLWRQVVTRALQLLVAACFLLFIAGQAAYVTPFYQSHIQPLIATWWGPHEEMVDPTYLVLVGVVPTLLCIVIIHYFRPRTRRVSSIAQILRRRLTPTSLSYGELLFLLFLSVGNALVLWYGFNKHHGRKPRAPPNVPYVRMIGNALGFNCLFNMTLLFLPATRNSAWMEFLSLSYANAIKFHRWIGVAAVLTGVMHCGCYYYGWIQDERWMDMALPCWDCSLRELKGRKIWINVFGELALLCFLLIGLTSIPWVRRKLYNVFYNVHQLLFLSVVFTGLHWARALWFLLPTFVVYLTSRVLSRYNGSTASKVVEFSSLSSALCKLVVAIEREQFQVGQFVYVNVPAISRFEWHAFTIASSPGASTMTLLVKVLGDWTDKLMVYQQLCARRSVEPEVYVDGYYGASLADTYQNYNTVVLIGGGVGMTPLLSVLEDICSTAEIRQAQGRTLLPRRVSAIFVMRELELLKEIYPLLTRVRDIDPQGRYVSVHLALTSSPRPEELDCFIYDKQKVLPSYGFSQTSTFTPVTKNECPFGGRTDGILHLVAFGGVLGLLAVFQFENGVLIDGLQDTVWAVQSAVKISALFSSGVFVSGALVVLRWAKNARAAHQYDVEWNLKEKLLPRTRGTSLIPDISTYRDLVNEFQIEVGRRPDLERQLRDLYSGHHLRCSRSPIGVLVSGPDSLKTTTARAVASIDASAFDVHEEEFEL</sequence>
<dbReference type="InterPro" id="IPR017927">
    <property type="entry name" value="FAD-bd_FR_type"/>
</dbReference>
<dbReference type="Pfam" id="PF08022">
    <property type="entry name" value="FAD_binding_8"/>
    <property type="match status" value="1"/>
</dbReference>
<feature type="transmembrane region" description="Helical" evidence="7">
    <location>
        <begin position="78"/>
        <end position="100"/>
    </location>
</feature>
<dbReference type="SUPFAM" id="SSF63380">
    <property type="entry name" value="Riboflavin synthase domain-like"/>
    <property type="match status" value="1"/>
</dbReference>
<feature type="transmembrane region" description="Helical" evidence="7">
    <location>
        <begin position="165"/>
        <end position="184"/>
    </location>
</feature>
<reference evidence="9 10" key="1">
    <citation type="submission" date="2024-09" db="EMBL/GenBank/DDBJ databases">
        <title>Genome sequencing and assembly of Phytophthora oleae, isolate VK10A, causative agent of rot of olive drupes.</title>
        <authorList>
            <person name="Conti Taguali S."/>
            <person name="Riolo M."/>
            <person name="La Spada F."/>
            <person name="Cacciola S.O."/>
            <person name="Dionisio G."/>
        </authorList>
    </citation>
    <scope>NUCLEOTIDE SEQUENCE [LARGE SCALE GENOMIC DNA]</scope>
    <source>
        <strain evidence="9 10">VK10A</strain>
    </source>
</reference>
<evidence type="ECO:0000256" key="4">
    <source>
        <dbReference type="ARBA" id="ARBA00023002"/>
    </source>
</evidence>
<dbReference type="InterPro" id="IPR013121">
    <property type="entry name" value="Fe_red_NAD-bd_6"/>
</dbReference>
<evidence type="ECO:0000313" key="10">
    <source>
        <dbReference type="Proteomes" id="UP001632037"/>
    </source>
</evidence>
<dbReference type="PRINTS" id="PR00410">
    <property type="entry name" value="PHEHYDRXLASE"/>
</dbReference>
<dbReference type="InterPro" id="IPR039261">
    <property type="entry name" value="FNR_nucleotide-bd"/>
</dbReference>
<keyword evidence="5 7" id="KW-0472">Membrane</keyword>
<feature type="transmembrane region" description="Helical" evidence="7">
    <location>
        <begin position="284"/>
        <end position="301"/>
    </location>
</feature>
<dbReference type="GO" id="GO:0016491">
    <property type="term" value="F:oxidoreductase activity"/>
    <property type="evidence" value="ECO:0007669"/>
    <property type="project" value="UniProtKB-KW"/>
</dbReference>
<dbReference type="PANTHER" id="PTHR11972:SF193">
    <property type="entry name" value="FAD-BINDING FR-TYPE DOMAIN-CONTAINING PROTEIN"/>
    <property type="match status" value="1"/>
</dbReference>
<feature type="transmembrane region" description="Helical" evidence="7">
    <location>
        <begin position="204"/>
        <end position="226"/>
    </location>
</feature>
<dbReference type="Pfam" id="PF01794">
    <property type="entry name" value="Ferric_reduct"/>
    <property type="match status" value="1"/>
</dbReference>
<evidence type="ECO:0000256" key="7">
    <source>
        <dbReference type="SAM" id="Phobius"/>
    </source>
</evidence>
<feature type="region of interest" description="Disordered" evidence="6">
    <location>
        <begin position="1"/>
        <end position="20"/>
    </location>
</feature>
<dbReference type="AlphaFoldDB" id="A0ABD3EZM7"/>
<dbReference type="Gene3D" id="3.40.50.80">
    <property type="entry name" value="Nucleotide-binding domain of ferredoxin-NADP reductase (FNR) module"/>
    <property type="match status" value="1"/>
</dbReference>
<proteinExistence type="predicted"/>
<accession>A0ABD3EZM7</accession>
<dbReference type="Pfam" id="PF08030">
    <property type="entry name" value="NAD_binding_6"/>
    <property type="match status" value="1"/>
</dbReference>
<dbReference type="InterPro" id="IPR013112">
    <property type="entry name" value="FAD-bd_8"/>
</dbReference>